<dbReference type="PANTHER" id="PTHR19338">
    <property type="entry name" value="TRANSLOCASE OF INNER MITOCHONDRIAL MEMBRANE 13 HOMOLOG"/>
    <property type="match status" value="1"/>
</dbReference>
<dbReference type="InterPro" id="IPR002182">
    <property type="entry name" value="NB-ARC"/>
</dbReference>
<evidence type="ECO:0000259" key="5">
    <source>
        <dbReference type="Pfam" id="PF18052"/>
    </source>
</evidence>
<dbReference type="PRINTS" id="PR00364">
    <property type="entry name" value="DISEASERSIST"/>
</dbReference>
<gene>
    <name evidence="6" type="ORF">A2U01_0003271</name>
</gene>
<dbReference type="SUPFAM" id="SSF52540">
    <property type="entry name" value="P-loop containing nucleoside triphosphate hydrolases"/>
    <property type="match status" value="1"/>
</dbReference>
<dbReference type="CDD" id="cd14798">
    <property type="entry name" value="RX-CC_like"/>
    <property type="match status" value="1"/>
</dbReference>
<evidence type="ECO:0000259" key="4">
    <source>
        <dbReference type="Pfam" id="PF00931"/>
    </source>
</evidence>
<dbReference type="FunFam" id="3.40.50.300:FF:001091">
    <property type="entry name" value="Probable disease resistance protein At1g61300"/>
    <property type="match status" value="1"/>
</dbReference>
<dbReference type="Gene3D" id="3.40.50.300">
    <property type="entry name" value="P-loop containing nucleotide triphosphate hydrolases"/>
    <property type="match status" value="1"/>
</dbReference>
<keyword evidence="3" id="KW-0611">Plant defense</keyword>
<dbReference type="Gene3D" id="1.20.5.4130">
    <property type="match status" value="1"/>
</dbReference>
<keyword evidence="1" id="KW-0677">Repeat</keyword>
<dbReference type="PANTHER" id="PTHR19338:SF32">
    <property type="entry name" value="OS06G0287500 PROTEIN"/>
    <property type="match status" value="1"/>
</dbReference>
<feature type="domain" description="NB-ARC" evidence="4">
    <location>
        <begin position="181"/>
        <end position="310"/>
    </location>
</feature>
<dbReference type="InterPro" id="IPR027417">
    <property type="entry name" value="P-loop_NTPase"/>
</dbReference>
<name>A0A392M8E8_9FABA</name>
<dbReference type="InterPro" id="IPR038005">
    <property type="entry name" value="RX-like_CC"/>
</dbReference>
<dbReference type="Pfam" id="PF00931">
    <property type="entry name" value="NB-ARC"/>
    <property type="match status" value="1"/>
</dbReference>
<evidence type="ECO:0000313" key="7">
    <source>
        <dbReference type="Proteomes" id="UP000265520"/>
    </source>
</evidence>
<dbReference type="Proteomes" id="UP000265520">
    <property type="component" value="Unassembled WGS sequence"/>
</dbReference>
<comment type="caution">
    <text evidence="6">The sequence shown here is derived from an EMBL/GenBank/DDBJ whole genome shotgun (WGS) entry which is preliminary data.</text>
</comment>
<proteinExistence type="predicted"/>
<dbReference type="InterPro" id="IPR041118">
    <property type="entry name" value="Rx_N"/>
</dbReference>
<feature type="non-terminal residue" evidence="6">
    <location>
        <position position="311"/>
    </location>
</feature>
<dbReference type="GO" id="GO:0043531">
    <property type="term" value="F:ADP binding"/>
    <property type="evidence" value="ECO:0007669"/>
    <property type="project" value="InterPro"/>
</dbReference>
<evidence type="ECO:0000256" key="1">
    <source>
        <dbReference type="ARBA" id="ARBA00022737"/>
    </source>
</evidence>
<reference evidence="6 7" key="1">
    <citation type="journal article" date="2018" name="Front. Plant Sci.">
        <title>Red Clover (Trifolium pratense) and Zigzag Clover (T. medium) - A Picture of Genomic Similarities and Differences.</title>
        <authorList>
            <person name="Dluhosova J."/>
            <person name="Istvanek J."/>
            <person name="Nedelnik J."/>
            <person name="Repkova J."/>
        </authorList>
    </citation>
    <scope>NUCLEOTIDE SEQUENCE [LARGE SCALE GENOMIC DNA]</scope>
    <source>
        <strain evidence="7">cv. 10/8</strain>
        <tissue evidence="6">Leaf</tissue>
    </source>
</reference>
<dbReference type="EMBL" id="LXQA010003727">
    <property type="protein sequence ID" value="MCH82464.1"/>
    <property type="molecule type" value="Genomic_DNA"/>
</dbReference>
<sequence length="311" mass="35139">MADMAVSFAIDQLLPLLTEEVNLLKGVHKEFADIKDELESIQAFLKDADKRAAGAAEGDITSEGIKIWVKQVREVAFHIEDIIDDYMVHVGQQNRDPGCVALLCNIAHLLKNVISRHQIASGIQDIKSSVRGIKERSERYGFQRSFEQGSSSSIGSHKAKWNNPRLAALYIEEADVVGFEAPQKRLIDWMVKGRDDRTVISVVGMGGQGKTTLVKKVLDNKDVIGHFDCRVWITVSQSYNVEGLLRDMLLKLYKQKGGDPPQSIYQMDRGSLTDEVRNYLQQKRYVVVFDDVWSVHFWDDIEFAVIDNKNG</sequence>
<protein>
    <submittedName>
        <fullName evidence="6">NBS-containing resistance-like protein</fullName>
    </submittedName>
</protein>
<keyword evidence="2" id="KW-0547">Nucleotide-binding</keyword>
<evidence type="ECO:0000313" key="6">
    <source>
        <dbReference type="EMBL" id="MCH82464.1"/>
    </source>
</evidence>
<keyword evidence="7" id="KW-1185">Reference proteome</keyword>
<evidence type="ECO:0000256" key="2">
    <source>
        <dbReference type="ARBA" id="ARBA00022741"/>
    </source>
</evidence>
<accession>A0A392M8E8</accession>
<organism evidence="6 7">
    <name type="scientific">Trifolium medium</name>
    <dbReference type="NCBI Taxonomy" id="97028"/>
    <lineage>
        <taxon>Eukaryota</taxon>
        <taxon>Viridiplantae</taxon>
        <taxon>Streptophyta</taxon>
        <taxon>Embryophyta</taxon>
        <taxon>Tracheophyta</taxon>
        <taxon>Spermatophyta</taxon>
        <taxon>Magnoliopsida</taxon>
        <taxon>eudicotyledons</taxon>
        <taxon>Gunneridae</taxon>
        <taxon>Pentapetalae</taxon>
        <taxon>rosids</taxon>
        <taxon>fabids</taxon>
        <taxon>Fabales</taxon>
        <taxon>Fabaceae</taxon>
        <taxon>Papilionoideae</taxon>
        <taxon>50 kb inversion clade</taxon>
        <taxon>NPAAA clade</taxon>
        <taxon>Hologalegina</taxon>
        <taxon>IRL clade</taxon>
        <taxon>Trifolieae</taxon>
        <taxon>Trifolium</taxon>
    </lineage>
</organism>
<dbReference type="AlphaFoldDB" id="A0A392M8E8"/>
<feature type="domain" description="Disease resistance N-terminal" evidence="5">
    <location>
        <begin position="5"/>
        <end position="98"/>
    </location>
</feature>
<evidence type="ECO:0000256" key="3">
    <source>
        <dbReference type="ARBA" id="ARBA00022821"/>
    </source>
</evidence>
<dbReference type="GO" id="GO:0006952">
    <property type="term" value="P:defense response"/>
    <property type="evidence" value="ECO:0007669"/>
    <property type="project" value="UniProtKB-KW"/>
</dbReference>
<dbReference type="Pfam" id="PF18052">
    <property type="entry name" value="Rx_N"/>
    <property type="match status" value="1"/>
</dbReference>